<sequence>MELMKKETFKKTTAALLVATAVSSGIFSVKTTEVKASTGAQTALKKLDKARAADKKTKNAFRKAKALKQDNAINPKVPKAVLDRDDSAFDKAKADKIKADQNLVKAETQYSIAEAKRTAVLRGKKSIRFVTINKKGKLVKNSRKAKPGVKYHVNRLFKMGKRSYVEIKLGRKNLLLNAKYVEFK</sequence>
<comment type="caution">
    <text evidence="1">The sequence shown here is derived from an EMBL/GenBank/DDBJ whole genome shotgun (WGS) entry which is preliminary data.</text>
</comment>
<organism evidence="1 2">
    <name type="scientific">Lactobacillus gallinarum DSM 10532 = JCM 2011</name>
    <dbReference type="NCBI Taxonomy" id="1423748"/>
    <lineage>
        <taxon>Bacteria</taxon>
        <taxon>Bacillati</taxon>
        <taxon>Bacillota</taxon>
        <taxon>Bacilli</taxon>
        <taxon>Lactobacillales</taxon>
        <taxon>Lactobacillaceae</taxon>
        <taxon>Lactobacillus</taxon>
    </lineage>
</organism>
<dbReference type="Proteomes" id="UP000051311">
    <property type="component" value="Unassembled WGS sequence"/>
</dbReference>
<dbReference type="EMBL" id="AZEL01000013">
    <property type="protein sequence ID" value="KRL24078.1"/>
    <property type="molecule type" value="Genomic_DNA"/>
</dbReference>
<dbReference type="PATRIC" id="fig|1423748.3.peg.704"/>
<proteinExistence type="predicted"/>
<evidence type="ECO:0000313" key="1">
    <source>
        <dbReference type="EMBL" id="KRL24078.1"/>
    </source>
</evidence>
<dbReference type="AlphaFoldDB" id="A0A0R1NV36"/>
<reference evidence="1 2" key="1">
    <citation type="journal article" date="2015" name="Genome Announc.">
        <title>Expanding the biotechnology potential of lactobacilli through comparative genomics of 213 strains and associated genera.</title>
        <authorList>
            <person name="Sun Z."/>
            <person name="Harris H.M."/>
            <person name="McCann A."/>
            <person name="Guo C."/>
            <person name="Argimon S."/>
            <person name="Zhang W."/>
            <person name="Yang X."/>
            <person name="Jeffery I.B."/>
            <person name="Cooney J.C."/>
            <person name="Kagawa T.F."/>
            <person name="Liu W."/>
            <person name="Song Y."/>
            <person name="Salvetti E."/>
            <person name="Wrobel A."/>
            <person name="Rasinkangas P."/>
            <person name="Parkhill J."/>
            <person name="Rea M.C."/>
            <person name="O'Sullivan O."/>
            <person name="Ritari J."/>
            <person name="Douillard F.P."/>
            <person name="Paul Ross R."/>
            <person name="Yang R."/>
            <person name="Briner A.E."/>
            <person name="Felis G.E."/>
            <person name="de Vos W.M."/>
            <person name="Barrangou R."/>
            <person name="Klaenhammer T.R."/>
            <person name="Caufield P.W."/>
            <person name="Cui Y."/>
            <person name="Zhang H."/>
            <person name="O'Toole P.W."/>
        </authorList>
    </citation>
    <scope>NUCLEOTIDE SEQUENCE [LARGE SCALE GENOMIC DNA]</scope>
    <source>
        <strain evidence="1 2">DSM 10532</strain>
    </source>
</reference>
<accession>A0A0R1NV36</accession>
<evidence type="ECO:0008006" key="3">
    <source>
        <dbReference type="Google" id="ProtNLM"/>
    </source>
</evidence>
<gene>
    <name evidence="1" type="ORF">FC37_GL000666</name>
</gene>
<dbReference type="eggNOG" id="ENOG5032ENP">
    <property type="taxonomic scope" value="Bacteria"/>
</dbReference>
<protein>
    <recommendedName>
        <fullName evidence="3">Surface layer protein A domain-containing protein</fullName>
    </recommendedName>
</protein>
<evidence type="ECO:0000313" key="2">
    <source>
        <dbReference type="Proteomes" id="UP000051311"/>
    </source>
</evidence>
<name>A0A0R1NV36_9LACO</name>
<dbReference type="STRING" id="1423748.FC37_GL000666"/>